<evidence type="ECO:0000313" key="5">
    <source>
        <dbReference type="EMBL" id="HCK30153.1"/>
    </source>
</evidence>
<dbReference type="AlphaFoldDB" id="A0A3D2SM70"/>
<dbReference type="InterPro" id="IPR003661">
    <property type="entry name" value="HisK_dim/P_dom"/>
</dbReference>
<dbReference type="GO" id="GO:0005886">
    <property type="term" value="C:plasma membrane"/>
    <property type="evidence" value="ECO:0007669"/>
    <property type="project" value="TreeGrafter"/>
</dbReference>
<keyword evidence="5" id="KW-0418">Kinase</keyword>
<dbReference type="CDD" id="cd00082">
    <property type="entry name" value="HisKA"/>
    <property type="match status" value="1"/>
</dbReference>
<evidence type="ECO:0000256" key="1">
    <source>
        <dbReference type="ARBA" id="ARBA00000085"/>
    </source>
</evidence>
<dbReference type="InterPro" id="IPR036890">
    <property type="entry name" value="HATPase_C_sf"/>
</dbReference>
<protein>
    <recommendedName>
        <fullName evidence="2">histidine kinase</fullName>
        <ecNumber evidence="2">2.7.13.3</ecNumber>
    </recommendedName>
</protein>
<dbReference type="InterPro" id="IPR004358">
    <property type="entry name" value="Sig_transdc_His_kin-like_C"/>
</dbReference>
<dbReference type="Proteomes" id="UP000263596">
    <property type="component" value="Unassembled WGS sequence"/>
</dbReference>
<dbReference type="InterPro" id="IPR003594">
    <property type="entry name" value="HATPase_dom"/>
</dbReference>
<proteinExistence type="predicted"/>
<comment type="caution">
    <text evidence="5">The sequence shown here is derived from an EMBL/GenBank/DDBJ whole genome shotgun (WGS) entry which is preliminary data.</text>
</comment>
<dbReference type="Gene3D" id="1.10.287.130">
    <property type="match status" value="1"/>
</dbReference>
<evidence type="ECO:0000259" key="4">
    <source>
        <dbReference type="PROSITE" id="PS50109"/>
    </source>
</evidence>
<dbReference type="Pfam" id="PF00512">
    <property type="entry name" value="HisKA"/>
    <property type="match status" value="1"/>
</dbReference>
<dbReference type="EMBL" id="DPVE01000145">
    <property type="protein sequence ID" value="HCK30153.1"/>
    <property type="molecule type" value="Genomic_DNA"/>
</dbReference>
<dbReference type="PROSITE" id="PS50109">
    <property type="entry name" value="HIS_KIN"/>
    <property type="match status" value="1"/>
</dbReference>
<dbReference type="SMART" id="SM00388">
    <property type="entry name" value="HisKA"/>
    <property type="match status" value="1"/>
</dbReference>
<organism evidence="5 6">
    <name type="scientific">Acinetobacter ursingii</name>
    <dbReference type="NCBI Taxonomy" id="108980"/>
    <lineage>
        <taxon>Bacteria</taxon>
        <taxon>Pseudomonadati</taxon>
        <taxon>Pseudomonadota</taxon>
        <taxon>Gammaproteobacteria</taxon>
        <taxon>Moraxellales</taxon>
        <taxon>Moraxellaceae</taxon>
        <taxon>Acinetobacter</taxon>
    </lineage>
</organism>
<evidence type="ECO:0000256" key="3">
    <source>
        <dbReference type="ARBA" id="ARBA00022553"/>
    </source>
</evidence>
<dbReference type="PANTHER" id="PTHR45569">
    <property type="entry name" value="SENSOR PROTEIN KDPD"/>
    <property type="match status" value="1"/>
</dbReference>
<dbReference type="InterPro" id="IPR005467">
    <property type="entry name" value="His_kinase_dom"/>
</dbReference>
<evidence type="ECO:0000256" key="2">
    <source>
        <dbReference type="ARBA" id="ARBA00012438"/>
    </source>
</evidence>
<dbReference type="EC" id="2.7.13.3" evidence="2"/>
<dbReference type="SMART" id="SM00387">
    <property type="entry name" value="HATPase_c"/>
    <property type="match status" value="1"/>
</dbReference>
<feature type="non-terminal residue" evidence="5">
    <location>
        <position position="1"/>
    </location>
</feature>
<gene>
    <name evidence="5" type="ORF">DHW29_08150</name>
</gene>
<name>A0A3D2SM70_9GAMM</name>
<evidence type="ECO:0000313" key="6">
    <source>
        <dbReference type="Proteomes" id="UP000263596"/>
    </source>
</evidence>
<dbReference type="PRINTS" id="PR00344">
    <property type="entry name" value="BCTRLSENSOR"/>
</dbReference>
<dbReference type="Pfam" id="PF02518">
    <property type="entry name" value="HATPase_c"/>
    <property type="match status" value="1"/>
</dbReference>
<dbReference type="InterPro" id="IPR052023">
    <property type="entry name" value="Histidine_kinase_KdpD"/>
</dbReference>
<comment type="catalytic activity">
    <reaction evidence="1">
        <text>ATP + protein L-histidine = ADP + protein N-phospho-L-histidine.</text>
        <dbReference type="EC" id="2.7.13.3"/>
    </reaction>
</comment>
<dbReference type="FunFam" id="1.10.287.130:FF:000027">
    <property type="entry name" value="Sensor histidine kinase KdpD"/>
    <property type="match status" value="1"/>
</dbReference>
<reference evidence="5 6" key="1">
    <citation type="journal article" date="2018" name="Nat. Biotechnol.">
        <title>A standardized bacterial taxonomy based on genome phylogeny substantially revises the tree of life.</title>
        <authorList>
            <person name="Parks D.H."/>
            <person name="Chuvochina M."/>
            <person name="Waite D.W."/>
            <person name="Rinke C."/>
            <person name="Skarshewski A."/>
            <person name="Chaumeil P.A."/>
            <person name="Hugenholtz P."/>
        </authorList>
    </citation>
    <scope>NUCLEOTIDE SEQUENCE [LARGE SCALE GENOMIC DNA]</scope>
    <source>
        <strain evidence="5">UBA9669</strain>
    </source>
</reference>
<keyword evidence="5" id="KW-0808">Transferase</keyword>
<dbReference type="PANTHER" id="PTHR45569:SF1">
    <property type="entry name" value="SENSOR PROTEIN KDPD"/>
    <property type="match status" value="1"/>
</dbReference>
<dbReference type="InterPro" id="IPR036097">
    <property type="entry name" value="HisK_dim/P_sf"/>
</dbReference>
<keyword evidence="3" id="KW-0597">Phosphoprotein</keyword>
<sequence>LIESMVEQIAQSMLRTQLVDELEQAKIMGETERLRSALLSSVSHDLRSPLASMMGSADTLKNYHSALSQEDQDTLLDTIRLEGERLDRYIQNLLDMTRLGHDGLKLNRDWIGLDELIGSATQRLKRYMPEIKIDIQRAEQPIELYVHPALVEQAIFNVLENAAKFSPVDQPIQVRTRKWDDQTLQIEIEDRGVGIPEDERNRIFDMFYTMERGDRGRFGTGLGLTIVKAIIGAHMGEIAATTGSDQQGTLIRIRLPIHPEQT</sequence>
<dbReference type="SUPFAM" id="SSF47384">
    <property type="entry name" value="Homodimeric domain of signal transducing histidine kinase"/>
    <property type="match status" value="1"/>
</dbReference>
<dbReference type="Gene3D" id="3.30.565.10">
    <property type="entry name" value="Histidine kinase-like ATPase, C-terminal domain"/>
    <property type="match status" value="1"/>
</dbReference>
<feature type="domain" description="Histidine kinase" evidence="4">
    <location>
        <begin position="41"/>
        <end position="259"/>
    </location>
</feature>
<accession>A0A3D2SM70</accession>
<dbReference type="SUPFAM" id="SSF55874">
    <property type="entry name" value="ATPase domain of HSP90 chaperone/DNA topoisomerase II/histidine kinase"/>
    <property type="match status" value="1"/>
</dbReference>
<dbReference type="GO" id="GO:0000155">
    <property type="term" value="F:phosphorelay sensor kinase activity"/>
    <property type="evidence" value="ECO:0007669"/>
    <property type="project" value="InterPro"/>
</dbReference>